<dbReference type="SUPFAM" id="SSF47413">
    <property type="entry name" value="lambda repressor-like DNA-binding domains"/>
    <property type="match status" value="1"/>
</dbReference>
<dbReference type="PRINTS" id="PR00036">
    <property type="entry name" value="HTHLACI"/>
</dbReference>
<dbReference type="InterPro" id="IPR010982">
    <property type="entry name" value="Lambda_DNA-bd_dom_sf"/>
</dbReference>
<dbReference type="Gene3D" id="3.40.50.2300">
    <property type="match status" value="2"/>
</dbReference>
<evidence type="ECO:0000313" key="6">
    <source>
        <dbReference type="EMBL" id="KRK88676.1"/>
    </source>
</evidence>
<dbReference type="PANTHER" id="PTHR30146:SF154">
    <property type="entry name" value="TRANSCRIPTION REGULATOR, MEMBER OF GALR FAMILY"/>
    <property type="match status" value="1"/>
</dbReference>
<feature type="domain" description="HTH cro/C1-type" evidence="5">
    <location>
        <begin position="5"/>
        <end position="30"/>
    </location>
</feature>
<feature type="domain" description="HTH lacI-type" evidence="4">
    <location>
        <begin position="8"/>
        <end position="63"/>
    </location>
</feature>
<dbReference type="InterPro" id="IPR028082">
    <property type="entry name" value="Peripla_BP_I"/>
</dbReference>
<gene>
    <name evidence="6" type="ORF">FD17_GL002368</name>
</gene>
<dbReference type="PROSITE" id="PS50943">
    <property type="entry name" value="HTH_CROC1"/>
    <property type="match status" value="1"/>
</dbReference>
<reference evidence="6 7" key="1">
    <citation type="journal article" date="2015" name="Genome Announc.">
        <title>Expanding the biotechnology potential of lactobacilli through comparative genomics of 213 strains and associated genera.</title>
        <authorList>
            <person name="Sun Z."/>
            <person name="Harris H.M."/>
            <person name="McCann A."/>
            <person name="Guo C."/>
            <person name="Argimon S."/>
            <person name="Zhang W."/>
            <person name="Yang X."/>
            <person name="Jeffery I.B."/>
            <person name="Cooney J.C."/>
            <person name="Kagawa T.F."/>
            <person name="Liu W."/>
            <person name="Song Y."/>
            <person name="Salvetti E."/>
            <person name="Wrobel A."/>
            <person name="Rasinkangas P."/>
            <person name="Parkhill J."/>
            <person name="Rea M.C."/>
            <person name="O'Sullivan O."/>
            <person name="Ritari J."/>
            <person name="Douillard F.P."/>
            <person name="Paul Ross R."/>
            <person name="Yang R."/>
            <person name="Briner A.E."/>
            <person name="Felis G.E."/>
            <person name="de Vos W.M."/>
            <person name="Barrangou R."/>
            <person name="Klaenhammer T.R."/>
            <person name="Caufield P.W."/>
            <person name="Cui Y."/>
            <person name="Zhang H."/>
            <person name="O'Toole P.W."/>
        </authorList>
    </citation>
    <scope>NUCLEOTIDE SEQUENCE [LARGE SCALE GENOMIC DNA]</scope>
    <source>
        <strain evidence="6 7">DSM 19904</strain>
    </source>
</reference>
<comment type="caution">
    <text evidence="6">The sequence shown here is derived from an EMBL/GenBank/DDBJ whole genome shotgun (WGS) entry which is preliminary data.</text>
</comment>
<dbReference type="PROSITE" id="PS00356">
    <property type="entry name" value="HTH_LACI_1"/>
    <property type="match status" value="1"/>
</dbReference>
<keyword evidence="7" id="KW-1185">Reference proteome</keyword>
<dbReference type="PROSITE" id="PS50932">
    <property type="entry name" value="HTH_LACI_2"/>
    <property type="match status" value="1"/>
</dbReference>
<protein>
    <submittedName>
        <fullName evidence="6">PurR family transcriptional regulator</fullName>
    </submittedName>
</protein>
<dbReference type="PANTHER" id="PTHR30146">
    <property type="entry name" value="LACI-RELATED TRANSCRIPTIONAL REPRESSOR"/>
    <property type="match status" value="1"/>
</dbReference>
<dbReference type="InterPro" id="IPR046335">
    <property type="entry name" value="LacI/GalR-like_sensor"/>
</dbReference>
<keyword evidence="2" id="KW-0238">DNA-binding</keyword>
<dbReference type="AlphaFoldDB" id="A0A0R1L691"/>
<organism evidence="6 7">
    <name type="scientific">Lentilactobacillus sunkii DSM 19904</name>
    <dbReference type="NCBI Taxonomy" id="1423808"/>
    <lineage>
        <taxon>Bacteria</taxon>
        <taxon>Bacillati</taxon>
        <taxon>Bacillota</taxon>
        <taxon>Bacilli</taxon>
        <taxon>Lactobacillales</taxon>
        <taxon>Lactobacillaceae</taxon>
        <taxon>Lentilactobacillus</taxon>
    </lineage>
</organism>
<dbReference type="Gene3D" id="1.10.260.40">
    <property type="entry name" value="lambda repressor-like DNA-binding domains"/>
    <property type="match status" value="1"/>
</dbReference>
<dbReference type="CDD" id="cd01392">
    <property type="entry name" value="HTH_LacI"/>
    <property type="match status" value="1"/>
</dbReference>
<dbReference type="OrthoDB" id="1639518at2"/>
<dbReference type="InterPro" id="IPR001387">
    <property type="entry name" value="Cro/C1-type_HTH"/>
</dbReference>
<keyword evidence="1" id="KW-0805">Transcription regulation</keyword>
<dbReference type="CDD" id="cd06283">
    <property type="entry name" value="PBP1_RegR_EndR_KdgR-like"/>
    <property type="match status" value="1"/>
</dbReference>
<evidence type="ECO:0000259" key="4">
    <source>
        <dbReference type="PROSITE" id="PS50932"/>
    </source>
</evidence>
<evidence type="ECO:0000256" key="3">
    <source>
        <dbReference type="ARBA" id="ARBA00023163"/>
    </source>
</evidence>
<dbReference type="GO" id="GO:0000976">
    <property type="term" value="F:transcription cis-regulatory region binding"/>
    <property type="evidence" value="ECO:0007669"/>
    <property type="project" value="TreeGrafter"/>
</dbReference>
<proteinExistence type="predicted"/>
<dbReference type="Proteomes" id="UP000051581">
    <property type="component" value="Unassembled WGS sequence"/>
</dbReference>
<evidence type="ECO:0000313" key="7">
    <source>
        <dbReference type="Proteomes" id="UP000051581"/>
    </source>
</evidence>
<evidence type="ECO:0000256" key="1">
    <source>
        <dbReference type="ARBA" id="ARBA00023015"/>
    </source>
</evidence>
<dbReference type="PATRIC" id="fig|1423808.3.peg.2411"/>
<name>A0A0R1L691_9LACO</name>
<keyword evidence="3" id="KW-0804">Transcription</keyword>
<dbReference type="EMBL" id="AZEA01000007">
    <property type="protein sequence ID" value="KRK88676.1"/>
    <property type="molecule type" value="Genomic_DNA"/>
</dbReference>
<dbReference type="Pfam" id="PF00356">
    <property type="entry name" value="LacI"/>
    <property type="match status" value="1"/>
</dbReference>
<dbReference type="Pfam" id="PF13377">
    <property type="entry name" value="Peripla_BP_3"/>
    <property type="match status" value="1"/>
</dbReference>
<dbReference type="SUPFAM" id="SSF53822">
    <property type="entry name" value="Periplasmic binding protein-like I"/>
    <property type="match status" value="1"/>
</dbReference>
<sequence>MVNVKKRLTISEIAKMAGVSTATVSRYLNGHFEKMSDETRIKVQQVINDTGYHINRQAQSLKNQTTHLIGMVVADIENIFSSILFKGADKVFEQHGYQILLMNSDNSGDREHEQLQRLLDLQVDGIILQPIHRDAASYQFIKDADTPTVIVDRKITPHIWPEVTTDNYGYSKALSALTIRMGYKRIITISEPLADNEVRMDRYQAVQDAAKGTDVIVDSIEITENTSDDWIYNQIMEKSDALKAKTVVYALKGTVLMRVRKLLSKFHILIPKDIGVTAFDDWDWAQLMQPEITTIQQNPKKMGQKSAELLINLFGNQPIPENPVLVESELKIRNSLID</sequence>
<dbReference type="InterPro" id="IPR000843">
    <property type="entry name" value="HTH_LacI"/>
</dbReference>
<evidence type="ECO:0000259" key="5">
    <source>
        <dbReference type="PROSITE" id="PS50943"/>
    </source>
</evidence>
<accession>A0A0R1L691</accession>
<dbReference type="GO" id="GO:0003700">
    <property type="term" value="F:DNA-binding transcription factor activity"/>
    <property type="evidence" value="ECO:0007669"/>
    <property type="project" value="TreeGrafter"/>
</dbReference>
<evidence type="ECO:0000256" key="2">
    <source>
        <dbReference type="ARBA" id="ARBA00023125"/>
    </source>
</evidence>
<dbReference type="SMART" id="SM00354">
    <property type="entry name" value="HTH_LACI"/>
    <property type="match status" value="1"/>
</dbReference>